<dbReference type="InterPro" id="IPR036974">
    <property type="entry name" value="PUA_sf"/>
</dbReference>
<evidence type="ECO:0000313" key="10">
    <source>
        <dbReference type="Proteomes" id="UP000175989"/>
    </source>
</evidence>
<feature type="domain" description="PUA" evidence="8">
    <location>
        <begin position="2"/>
        <end position="91"/>
    </location>
</feature>
<evidence type="ECO:0000256" key="4">
    <source>
        <dbReference type="ARBA" id="ARBA00022603"/>
    </source>
</evidence>
<dbReference type="GO" id="GO:0032259">
    <property type="term" value="P:methylation"/>
    <property type="evidence" value="ECO:0007669"/>
    <property type="project" value="UniProtKB-KW"/>
</dbReference>
<dbReference type="EMBL" id="LROM01000080">
    <property type="protein sequence ID" value="OFA01208.1"/>
    <property type="molecule type" value="Genomic_DNA"/>
</dbReference>
<evidence type="ECO:0000256" key="3">
    <source>
        <dbReference type="ARBA" id="ARBA00022552"/>
    </source>
</evidence>
<keyword evidence="7" id="KW-0694">RNA-binding</keyword>
<dbReference type="GO" id="GO:0008168">
    <property type="term" value="F:methyltransferase activity"/>
    <property type="evidence" value="ECO:0007669"/>
    <property type="project" value="UniProtKB-KW"/>
</dbReference>
<keyword evidence="5 9" id="KW-0808">Transferase</keyword>
<accession>A0A1E7WPQ9</accession>
<keyword evidence="10" id="KW-1185">Reference proteome</keyword>
<reference evidence="10" key="1">
    <citation type="journal article" date="2016" name="Front. Microbiol.">
        <title>Molecular Keys to the Janthinobacterium and Duganella spp. Interaction with the Plant Pathogen Fusarium graminearum.</title>
        <authorList>
            <person name="Haack F.S."/>
            <person name="Poehlein A."/>
            <person name="Kroger C."/>
            <person name="Voigt C.A."/>
            <person name="Piepenbring M."/>
            <person name="Bode H.B."/>
            <person name="Daniel R."/>
            <person name="Schafer W."/>
            <person name="Streit W.R."/>
        </authorList>
    </citation>
    <scope>NUCLEOTIDE SEQUENCE [LARGE SCALE GENOMIC DNA]</scope>
    <source>
        <strain evidence="10">T54</strain>
    </source>
</reference>
<dbReference type="Gene3D" id="2.30.130.10">
    <property type="entry name" value="PUA domain"/>
    <property type="match status" value="1"/>
</dbReference>
<dbReference type="SUPFAM" id="SSF88697">
    <property type="entry name" value="PUA domain-like"/>
    <property type="match status" value="1"/>
</dbReference>
<evidence type="ECO:0000256" key="5">
    <source>
        <dbReference type="ARBA" id="ARBA00022679"/>
    </source>
</evidence>
<dbReference type="GO" id="GO:0006364">
    <property type="term" value="P:rRNA processing"/>
    <property type="evidence" value="ECO:0007669"/>
    <property type="project" value="UniProtKB-KW"/>
</dbReference>
<keyword evidence="2" id="KW-0963">Cytoplasm</keyword>
<dbReference type="Proteomes" id="UP000175989">
    <property type="component" value="Unassembled WGS sequence"/>
</dbReference>
<dbReference type="Gene3D" id="3.30.750.80">
    <property type="entry name" value="RNA methyltransferase domain (HRMD) like"/>
    <property type="match status" value="1"/>
</dbReference>
<keyword evidence="4 9" id="KW-0489">Methyltransferase</keyword>
<protein>
    <submittedName>
        <fullName evidence="9">Ribosomal RNA large subunit methyltransferase I</fullName>
        <ecNumber evidence="9">2.1.1.191</ecNumber>
    </submittedName>
</protein>
<evidence type="ECO:0000256" key="7">
    <source>
        <dbReference type="ARBA" id="ARBA00022884"/>
    </source>
</evidence>
<evidence type="ECO:0000313" key="9">
    <source>
        <dbReference type="EMBL" id="OFA01208.1"/>
    </source>
</evidence>
<dbReference type="RefSeq" id="WP_070247921.1">
    <property type="nucleotide sequence ID" value="NZ_LROM01000080.1"/>
</dbReference>
<name>A0A1E7WPQ9_9BURK</name>
<keyword evidence="3" id="KW-0698">rRNA processing</keyword>
<sequence>MLIITIKQGKEKSLLAGDPWIYPTAIDKVDGKPQEKMKPGSTAIVQSSSRQFIGRAAYNSKSQIRARMWSYKEDEPVDHAMMKRRVKAAIAKRADSVRAAHPQALVPVVLGEEDGLSGLIVHSWGGVQGYLVCQFQSGGVDAWKVPIVQALLAETGCPNVYERCDELIRKGEGLPLIQRELAGEAPPDHVLVVDGKERYSMDLRTGFRYPKLRS</sequence>
<organism evidence="9 10">
    <name type="scientific">Duganella phyllosphaerae</name>
    <dbReference type="NCBI Taxonomy" id="762836"/>
    <lineage>
        <taxon>Bacteria</taxon>
        <taxon>Pseudomonadati</taxon>
        <taxon>Pseudomonadota</taxon>
        <taxon>Betaproteobacteria</taxon>
        <taxon>Burkholderiales</taxon>
        <taxon>Oxalobacteraceae</taxon>
        <taxon>Telluria group</taxon>
        <taxon>Duganella</taxon>
    </lineage>
</organism>
<evidence type="ECO:0000256" key="1">
    <source>
        <dbReference type="ARBA" id="ARBA00004496"/>
    </source>
</evidence>
<dbReference type="PROSITE" id="PS50890">
    <property type="entry name" value="PUA"/>
    <property type="match status" value="1"/>
</dbReference>
<dbReference type="PATRIC" id="fig|762836.4.peg.2244"/>
<dbReference type="OrthoDB" id="9805492at2"/>
<dbReference type="CDD" id="cd21153">
    <property type="entry name" value="PUA_RlmI"/>
    <property type="match status" value="1"/>
</dbReference>
<comment type="subcellular location">
    <subcellularLocation>
        <location evidence="1">Cytoplasm</location>
    </subcellularLocation>
</comment>
<dbReference type="Pfam" id="PF17785">
    <property type="entry name" value="PUA_3"/>
    <property type="match status" value="1"/>
</dbReference>
<evidence type="ECO:0000256" key="2">
    <source>
        <dbReference type="ARBA" id="ARBA00022490"/>
    </source>
</evidence>
<dbReference type="AlphaFoldDB" id="A0A1E7WPQ9"/>
<dbReference type="SMART" id="SM00359">
    <property type="entry name" value="PUA"/>
    <property type="match status" value="1"/>
</dbReference>
<gene>
    <name evidence="9" type="primary">rlmI</name>
    <name evidence="9" type="ORF">DUPY_21660</name>
</gene>
<evidence type="ECO:0000256" key="6">
    <source>
        <dbReference type="ARBA" id="ARBA00022691"/>
    </source>
</evidence>
<comment type="caution">
    <text evidence="9">The sequence shown here is derived from an EMBL/GenBank/DDBJ whole genome shotgun (WGS) entry which is preliminary data.</text>
</comment>
<dbReference type="CDD" id="cd11572">
    <property type="entry name" value="RlmI_M_like"/>
    <property type="match status" value="1"/>
</dbReference>
<keyword evidence="6" id="KW-0949">S-adenosyl-L-methionine</keyword>
<evidence type="ECO:0000259" key="8">
    <source>
        <dbReference type="SMART" id="SM00359"/>
    </source>
</evidence>
<dbReference type="EC" id="2.1.1.191" evidence="9"/>
<dbReference type="GO" id="GO:0003723">
    <property type="term" value="F:RNA binding"/>
    <property type="evidence" value="ECO:0007669"/>
    <property type="project" value="UniProtKB-KW"/>
</dbReference>
<dbReference type="PANTHER" id="PTHR42873">
    <property type="entry name" value="RIBOSOMAL RNA LARGE SUBUNIT METHYLTRANSFERASE"/>
    <property type="match status" value="1"/>
</dbReference>
<dbReference type="InterPro" id="IPR002478">
    <property type="entry name" value="PUA"/>
</dbReference>
<proteinExistence type="predicted"/>
<dbReference type="InterPro" id="IPR015947">
    <property type="entry name" value="PUA-like_sf"/>
</dbReference>
<dbReference type="InterPro" id="IPR041532">
    <property type="entry name" value="RlmI-like_PUA"/>
</dbReference>
<dbReference type="PANTHER" id="PTHR42873:SF1">
    <property type="entry name" value="S-ADENOSYLMETHIONINE-DEPENDENT METHYLTRANSFERASE DOMAIN-CONTAINING PROTEIN"/>
    <property type="match status" value="1"/>
</dbReference>